<dbReference type="AlphaFoldDB" id="A0A511KNM1"/>
<sequence length="316" mass="34886">MRDIDNATVLAEENTRLRRLLEERDEEYKKGMTEAVVAGVHRAERGRKLKKPIGDKREDDEEEDEYAGSTSIRTFPFSPISCPSDLAGLVRSTCYVTPLPALTADVCQAAADSIRPSFEPTNSKESGWDGAIKTLKTYWDPLHAFMTLAEFSFADIMRHQLLVETMVAPDSQNGFTSDTSILVVVEPVLSDTSSPFQFKFLAELQAGNQSSGGANWPALRTFGTRAVQLQNEKMRAKTLWPQNRLNPINEEMPNQVGASLGMMGSTLQGIFVSGMAELTKTALGTATCLACEKNESLIRKAVEEQKDIDRNGVSRE</sequence>
<dbReference type="EMBL" id="BJWK01000015">
    <property type="protein sequence ID" value="GEM11525.1"/>
    <property type="molecule type" value="Genomic_DNA"/>
</dbReference>
<evidence type="ECO:0000313" key="2">
    <source>
        <dbReference type="EMBL" id="GEM11525.1"/>
    </source>
</evidence>
<feature type="region of interest" description="Disordered" evidence="1">
    <location>
        <begin position="47"/>
        <end position="68"/>
    </location>
</feature>
<accession>A0A511KNM1</accession>
<proteinExistence type="predicted"/>
<protein>
    <submittedName>
        <fullName evidence="2">Uncharacterized protein</fullName>
    </submittedName>
</protein>
<comment type="caution">
    <text evidence="2">The sequence shown here is derived from an EMBL/GenBank/DDBJ whole genome shotgun (WGS) entry which is preliminary data.</text>
</comment>
<evidence type="ECO:0000256" key="1">
    <source>
        <dbReference type="SAM" id="MobiDB-lite"/>
    </source>
</evidence>
<organism evidence="2 3">
    <name type="scientific">Rhodotorula toruloides</name>
    <name type="common">Yeast</name>
    <name type="synonym">Rhodosporidium toruloides</name>
    <dbReference type="NCBI Taxonomy" id="5286"/>
    <lineage>
        <taxon>Eukaryota</taxon>
        <taxon>Fungi</taxon>
        <taxon>Dikarya</taxon>
        <taxon>Basidiomycota</taxon>
        <taxon>Pucciniomycotina</taxon>
        <taxon>Microbotryomycetes</taxon>
        <taxon>Sporidiobolales</taxon>
        <taxon>Sporidiobolaceae</taxon>
        <taxon>Rhodotorula</taxon>
    </lineage>
</organism>
<evidence type="ECO:0000313" key="3">
    <source>
        <dbReference type="Proteomes" id="UP000321518"/>
    </source>
</evidence>
<name>A0A511KNM1_RHOTO</name>
<reference evidence="2 3" key="1">
    <citation type="submission" date="2019-07" db="EMBL/GenBank/DDBJ databases">
        <title>Rhodotorula toruloides NBRC10032 genome sequencing.</title>
        <authorList>
            <person name="Shida Y."/>
            <person name="Takaku H."/>
            <person name="Ogasawara W."/>
            <person name="Mori K."/>
        </authorList>
    </citation>
    <scope>NUCLEOTIDE SEQUENCE [LARGE SCALE GENOMIC DNA]</scope>
    <source>
        <strain evidence="2 3">NBRC10032</strain>
    </source>
</reference>
<dbReference type="Proteomes" id="UP000321518">
    <property type="component" value="Unassembled WGS sequence"/>
</dbReference>
<gene>
    <name evidence="2" type="ORF">Rt10032_c15g5542</name>
</gene>